<feature type="domain" description="UMOD/GP2/OIT3-like D8C" evidence="4">
    <location>
        <begin position="476"/>
        <end position="555"/>
    </location>
</feature>
<evidence type="ECO:0000313" key="6">
    <source>
        <dbReference type="Proteomes" id="UP000001593"/>
    </source>
</evidence>
<feature type="signal peptide" evidence="3">
    <location>
        <begin position="1"/>
        <end position="19"/>
    </location>
</feature>
<dbReference type="HOGENOM" id="CLU_471185_0_0_1"/>
<dbReference type="PANTHER" id="PTHR36191">
    <property type="entry name" value="ENDO/EXONUCLEASE/PHOSPHATASE DOMAIN-CONTAINING PROTEIN-RELATED"/>
    <property type="match status" value="1"/>
</dbReference>
<evidence type="ECO:0000259" key="4">
    <source>
        <dbReference type="Pfam" id="PF23283"/>
    </source>
</evidence>
<dbReference type="InterPro" id="IPR057774">
    <property type="entry name" value="D8C_UMOD/GP2/OIT3-like"/>
</dbReference>
<keyword evidence="6" id="KW-1185">Reference proteome</keyword>
<evidence type="ECO:0000256" key="1">
    <source>
        <dbReference type="ARBA" id="ARBA00022729"/>
    </source>
</evidence>
<name>A7RPI5_NEMVE</name>
<reference evidence="5 6" key="1">
    <citation type="journal article" date="2007" name="Science">
        <title>Sea anemone genome reveals ancestral eumetazoan gene repertoire and genomic organization.</title>
        <authorList>
            <person name="Putnam N.H."/>
            <person name="Srivastava M."/>
            <person name="Hellsten U."/>
            <person name="Dirks B."/>
            <person name="Chapman J."/>
            <person name="Salamov A."/>
            <person name="Terry A."/>
            <person name="Shapiro H."/>
            <person name="Lindquist E."/>
            <person name="Kapitonov V.V."/>
            <person name="Jurka J."/>
            <person name="Genikhovich G."/>
            <person name="Grigoriev I.V."/>
            <person name="Lucas S.M."/>
            <person name="Steele R.E."/>
            <person name="Finnerty J.R."/>
            <person name="Technau U."/>
            <person name="Martindale M.Q."/>
            <person name="Rokhsar D.S."/>
        </authorList>
    </citation>
    <scope>NUCLEOTIDE SEQUENCE [LARGE SCALE GENOMIC DNA]</scope>
    <source>
        <strain evidence="6">CH2 X CH6</strain>
    </source>
</reference>
<evidence type="ECO:0000256" key="2">
    <source>
        <dbReference type="ARBA" id="ARBA00023157"/>
    </source>
</evidence>
<proteinExistence type="predicted"/>
<dbReference type="PhylomeDB" id="A7RPI5"/>
<protein>
    <recommendedName>
        <fullName evidence="4">UMOD/GP2/OIT3-like D8C domain-containing protein</fullName>
    </recommendedName>
</protein>
<dbReference type="AlphaFoldDB" id="A7RPI5"/>
<feature type="domain" description="UMOD/GP2/OIT3-like D8C" evidence="4">
    <location>
        <begin position="344"/>
        <end position="423"/>
    </location>
</feature>
<feature type="domain" description="UMOD/GP2/OIT3-like D8C" evidence="4">
    <location>
        <begin position="88"/>
        <end position="164"/>
    </location>
</feature>
<evidence type="ECO:0000313" key="5">
    <source>
        <dbReference type="EMBL" id="EDO46576.1"/>
    </source>
</evidence>
<feature type="chain" id="PRO_5002713703" description="UMOD/GP2/OIT3-like D8C domain-containing protein" evidence="3">
    <location>
        <begin position="20"/>
        <end position="691"/>
    </location>
</feature>
<feature type="domain" description="UMOD/GP2/OIT3-like D8C" evidence="4">
    <location>
        <begin position="608"/>
        <end position="687"/>
    </location>
</feature>
<dbReference type="eggNOG" id="ENOG502S9G5">
    <property type="taxonomic scope" value="Eukaryota"/>
</dbReference>
<dbReference type="PANTHER" id="PTHR36191:SF4">
    <property type="entry name" value="VWFD DOMAIN-CONTAINING PROTEIN"/>
    <property type="match status" value="1"/>
</dbReference>
<organism evidence="5 6">
    <name type="scientific">Nematostella vectensis</name>
    <name type="common">Starlet sea anemone</name>
    <dbReference type="NCBI Taxonomy" id="45351"/>
    <lineage>
        <taxon>Eukaryota</taxon>
        <taxon>Metazoa</taxon>
        <taxon>Cnidaria</taxon>
        <taxon>Anthozoa</taxon>
        <taxon>Hexacorallia</taxon>
        <taxon>Actiniaria</taxon>
        <taxon>Edwardsiidae</taxon>
        <taxon>Nematostella</taxon>
    </lineage>
</organism>
<keyword evidence="1 3" id="KW-0732">Signal</keyword>
<feature type="domain" description="UMOD/GP2/OIT3-like D8C" evidence="4">
    <location>
        <begin position="212"/>
        <end position="291"/>
    </location>
</feature>
<evidence type="ECO:0000256" key="3">
    <source>
        <dbReference type="SAM" id="SignalP"/>
    </source>
</evidence>
<dbReference type="OMA" id="EDNTAYC"/>
<dbReference type="Pfam" id="PF23283">
    <property type="entry name" value="D8C_UMOD"/>
    <property type="match status" value="5"/>
</dbReference>
<accession>A7RPI5</accession>
<dbReference type="EMBL" id="DS469526">
    <property type="protein sequence ID" value="EDO46576.1"/>
    <property type="molecule type" value="Genomic_DNA"/>
</dbReference>
<keyword evidence="2" id="KW-1015">Disulfide bond</keyword>
<dbReference type="InParanoid" id="A7RPI5"/>
<sequence>MKLVCSWILVFAFLYGCFAKENTQESSNTEDEKLDIKPRAYYPPSECRSYKMLHGADRAMANTAQNALRCDRNEFPGNQWYRFTGQAGNAMPTSCVPEKRCGTHAPGWMVGAHPTVAQGMVTRKVCYHWTKNCCRWSNYIKVRNCGAFYVYQLPKTPVCWLRYCGNGIPQPPECRRYTVFNSFDRAIGNTAQNSLKCDQRDLPGNLWYRFLGAAGNAMPTSCIPVKRCGTHAPGWMVGSHPSLHYSLVTRKVCYHWSGSCCRWSNYIKVRNCGGFYVYQLPKTPVCWLRYCGNRVSPPPPPTPPECRRYTVFNSFDRAIGNTAQNSLKCDQRDLPGNLWYRFLGAAGNAMPTSCIPVKRCGTHAPGWMVGSHPSLHYSLVTRKVCYHWSGSCCRWSNYIKVRNCGGFYVYQLPKTPACWLRYCGNRVSPPPPPTPPECRRYTVFNSFDRAIGNTAQNSLKCDQRDLPGNLWYRFLGAAGNAMPTSCVSVRRCGTHAPGWMVGSHPGLRYSLVTRKVCYHWSGSCCRWSNNIKVRNCGGFYVYQLPKTPVCWLRYCGNRVSLPPPPTPPECRRYTVFNSFDRAIGNTAQNSLKCDQRDLPGNLWYRFLGAAGKAMPTSCVSVRRCGTHAPGWMVGSHPGLRYSLVTRKVCYHWSGSCCRWSNYIKVRNCGGFYVYQLPKTPVCMLRYCGRGY</sequence>
<dbReference type="PROSITE" id="PS51257">
    <property type="entry name" value="PROKAR_LIPOPROTEIN"/>
    <property type="match status" value="1"/>
</dbReference>
<gene>
    <name evidence="5" type="ORF">NEMVEDRAFT_v1g239786</name>
</gene>
<dbReference type="Proteomes" id="UP000001593">
    <property type="component" value="Unassembled WGS sequence"/>
</dbReference>